<dbReference type="RefSeq" id="WP_084744394.1">
    <property type="nucleotide sequence ID" value="NZ_BAABZA010000001.1"/>
</dbReference>
<proteinExistence type="predicted"/>
<protein>
    <submittedName>
        <fullName evidence="2">ComK protein</fullName>
    </submittedName>
    <submittedName>
        <fullName evidence="1">Competence protein ComK</fullName>
    </submittedName>
</protein>
<dbReference type="GO" id="GO:0030420">
    <property type="term" value="P:establishment of competence for transformation"/>
    <property type="evidence" value="ECO:0007669"/>
    <property type="project" value="InterPro"/>
</dbReference>
<name>A0A2V2FRA3_9FIRM</name>
<comment type="caution">
    <text evidence="2">The sequence shown here is derived from an EMBL/GenBank/DDBJ whole genome shotgun (WGS) entry which is preliminary data.</text>
</comment>
<evidence type="ECO:0000313" key="3">
    <source>
        <dbReference type="Proteomes" id="UP000247612"/>
    </source>
</evidence>
<accession>A0A2V2FRA3</accession>
<keyword evidence="3" id="KW-1185">Reference proteome</keyword>
<organism evidence="2 3">
    <name type="scientific">Dielma fastidiosa</name>
    <dbReference type="NCBI Taxonomy" id="1034346"/>
    <lineage>
        <taxon>Bacteria</taxon>
        <taxon>Bacillati</taxon>
        <taxon>Bacillota</taxon>
        <taxon>Erysipelotrichia</taxon>
        <taxon>Erysipelotrichales</taxon>
        <taxon>Erysipelotrichaceae</taxon>
        <taxon>Dielma</taxon>
    </lineage>
</organism>
<sequence>MVQWYCAREKGECKIIYFIKGNDEECTIIYEDLKWGRVETEHIDCSALKLIKAICAHHELDFDGCRKAVSVNHGFKQKIPVFIKENWLLLYPLTALRDKNSIWINYYAVRRISGNAEQSTLAFGRRASFSERMIQRALAKPDQPKSKASYSFAFDVRMIRQQTERCRRVDDFVKQRRYEILD</sequence>
<dbReference type="EMBL" id="QJKH01000006">
    <property type="protein sequence ID" value="PXX79015.1"/>
    <property type="molecule type" value="Genomic_DNA"/>
</dbReference>
<dbReference type="Pfam" id="PF06338">
    <property type="entry name" value="ComK"/>
    <property type="match status" value="1"/>
</dbReference>
<evidence type="ECO:0000313" key="1">
    <source>
        <dbReference type="EMBL" id="MDY5167633.1"/>
    </source>
</evidence>
<dbReference type="InterPro" id="IPR010461">
    <property type="entry name" value="ComK"/>
</dbReference>
<evidence type="ECO:0000313" key="2">
    <source>
        <dbReference type="EMBL" id="PXX79015.1"/>
    </source>
</evidence>
<dbReference type="Proteomes" id="UP001276902">
    <property type="component" value="Unassembled WGS sequence"/>
</dbReference>
<reference evidence="1" key="2">
    <citation type="submission" date="2022-03" db="EMBL/GenBank/DDBJ databases">
        <title>First case of bacteraemia caused by Dielma fastidiosa in a patient hospitalised with diverticulitis.</title>
        <authorList>
            <person name="Forman-Ankjaer B."/>
            <person name="Hvid-Jensen F."/>
            <person name="Kobel C.M."/>
            <person name="Greve T."/>
        </authorList>
    </citation>
    <scope>NUCLEOTIDE SEQUENCE</scope>
    <source>
        <strain evidence="1">AUH_DF_2021</strain>
    </source>
</reference>
<dbReference type="AlphaFoldDB" id="A0A2V2FRA3"/>
<dbReference type="OrthoDB" id="1655567at2"/>
<dbReference type="Proteomes" id="UP000247612">
    <property type="component" value="Unassembled WGS sequence"/>
</dbReference>
<dbReference type="STRING" id="1034346.GCA_000313565_01188"/>
<dbReference type="EMBL" id="JALDAW010000011">
    <property type="protein sequence ID" value="MDY5167633.1"/>
    <property type="molecule type" value="Genomic_DNA"/>
</dbReference>
<gene>
    <name evidence="2" type="ORF">DES51_106134</name>
    <name evidence="1" type="ORF">MQE39_05785</name>
</gene>
<reference evidence="2 3" key="1">
    <citation type="submission" date="2018-05" db="EMBL/GenBank/DDBJ databases">
        <title>Genomic Encyclopedia of Type Strains, Phase IV (KMG-IV): sequencing the most valuable type-strain genomes for metagenomic binning, comparative biology and taxonomic classification.</title>
        <authorList>
            <person name="Goeker M."/>
        </authorList>
    </citation>
    <scope>NUCLEOTIDE SEQUENCE [LARGE SCALE GENOMIC DNA]</scope>
    <source>
        <strain evidence="2 3">JC118</strain>
    </source>
</reference>